<evidence type="ECO:0000313" key="3">
    <source>
        <dbReference type="Proteomes" id="UP001239795"/>
    </source>
</evidence>
<comment type="caution">
    <text evidence="2">The sequence shown here is derived from an EMBL/GenBank/DDBJ whole genome shotgun (WGS) entry which is preliminary data.</text>
</comment>
<feature type="region of interest" description="Disordered" evidence="1">
    <location>
        <begin position="123"/>
        <end position="145"/>
    </location>
</feature>
<organism evidence="2 3">
    <name type="scientific">Colletotrichum melonis</name>
    <dbReference type="NCBI Taxonomy" id="1209925"/>
    <lineage>
        <taxon>Eukaryota</taxon>
        <taxon>Fungi</taxon>
        <taxon>Dikarya</taxon>
        <taxon>Ascomycota</taxon>
        <taxon>Pezizomycotina</taxon>
        <taxon>Sordariomycetes</taxon>
        <taxon>Hypocreomycetidae</taxon>
        <taxon>Glomerellales</taxon>
        <taxon>Glomerellaceae</taxon>
        <taxon>Colletotrichum</taxon>
        <taxon>Colletotrichum acutatum species complex</taxon>
    </lineage>
</organism>
<reference evidence="2 3" key="1">
    <citation type="submission" date="2016-10" db="EMBL/GenBank/DDBJ databases">
        <title>The genome sequence of Colletotrichum fioriniae PJ7.</title>
        <authorList>
            <person name="Baroncelli R."/>
        </authorList>
    </citation>
    <scope>NUCLEOTIDE SEQUENCE [LARGE SCALE GENOMIC DNA]</scope>
    <source>
        <strain evidence="2">Col 31</strain>
    </source>
</reference>
<protein>
    <submittedName>
        <fullName evidence="2">Uncharacterized protein</fullName>
    </submittedName>
</protein>
<proteinExistence type="predicted"/>
<feature type="region of interest" description="Disordered" evidence="1">
    <location>
        <begin position="21"/>
        <end position="42"/>
    </location>
</feature>
<dbReference type="EMBL" id="MLGG01000001">
    <property type="protein sequence ID" value="KAK1469781.1"/>
    <property type="molecule type" value="Genomic_DNA"/>
</dbReference>
<sequence>MNDENQSKEFQMTLGIKEAGGESCQAVIDDKPTRKDTENELERKRQARIKNDLIAIRKAEDLSSRIKDIWDELNILKAVAQYRQDVQREMEKLPCSQDAGLSAPHVVNDIKKMDKVAGRIQTSLASQQHSITSPDDCIARDEHGS</sequence>
<dbReference type="AlphaFoldDB" id="A0AAI9XZF1"/>
<name>A0AAI9XZF1_9PEZI</name>
<evidence type="ECO:0000256" key="1">
    <source>
        <dbReference type="SAM" id="MobiDB-lite"/>
    </source>
</evidence>
<feature type="compositionally biased region" description="Basic and acidic residues" evidence="1">
    <location>
        <begin position="28"/>
        <end position="42"/>
    </location>
</feature>
<evidence type="ECO:0000313" key="2">
    <source>
        <dbReference type="EMBL" id="KAK1469781.1"/>
    </source>
</evidence>
<accession>A0AAI9XZF1</accession>
<feature type="compositionally biased region" description="Polar residues" evidence="1">
    <location>
        <begin position="123"/>
        <end position="133"/>
    </location>
</feature>
<dbReference type="Proteomes" id="UP001239795">
    <property type="component" value="Unassembled WGS sequence"/>
</dbReference>
<keyword evidence="3" id="KW-1185">Reference proteome</keyword>
<gene>
    <name evidence="2" type="ORF">CMEL01_01548</name>
</gene>